<keyword evidence="3 6" id="KW-0812">Transmembrane</keyword>
<reference evidence="8" key="1">
    <citation type="journal article" date="2019" name="Int. J. Syst. Evol. Microbiol.">
        <title>The Global Catalogue of Microorganisms (GCM) 10K type strain sequencing project: providing services to taxonomists for standard genome sequencing and annotation.</title>
        <authorList>
            <consortium name="The Broad Institute Genomics Platform"/>
            <consortium name="The Broad Institute Genome Sequencing Center for Infectious Disease"/>
            <person name="Wu L."/>
            <person name="Ma J."/>
        </authorList>
    </citation>
    <scope>NUCLEOTIDE SEQUENCE [LARGE SCALE GENOMIC DNA]</scope>
    <source>
        <strain evidence="8">KCTC 42447</strain>
    </source>
</reference>
<dbReference type="PANTHER" id="PTHR30482">
    <property type="entry name" value="HIGH-AFFINITY BRANCHED-CHAIN AMINO ACID TRANSPORT SYSTEM PERMEASE"/>
    <property type="match status" value="1"/>
</dbReference>
<name>A0ABV7TBH3_9GAMM</name>
<evidence type="ECO:0000256" key="2">
    <source>
        <dbReference type="ARBA" id="ARBA00022475"/>
    </source>
</evidence>
<keyword evidence="8" id="KW-1185">Reference proteome</keyword>
<feature type="transmembrane region" description="Helical" evidence="6">
    <location>
        <begin position="235"/>
        <end position="265"/>
    </location>
</feature>
<evidence type="ECO:0008006" key="9">
    <source>
        <dbReference type="Google" id="ProtNLM"/>
    </source>
</evidence>
<evidence type="ECO:0000256" key="6">
    <source>
        <dbReference type="SAM" id="Phobius"/>
    </source>
</evidence>
<feature type="transmembrane region" description="Helical" evidence="6">
    <location>
        <begin position="113"/>
        <end position="135"/>
    </location>
</feature>
<organism evidence="7 8">
    <name type="scientific">Stutzerimonas tarimensis</name>
    <dbReference type="NCBI Taxonomy" id="1507735"/>
    <lineage>
        <taxon>Bacteria</taxon>
        <taxon>Pseudomonadati</taxon>
        <taxon>Pseudomonadota</taxon>
        <taxon>Gammaproteobacteria</taxon>
        <taxon>Pseudomonadales</taxon>
        <taxon>Pseudomonadaceae</taxon>
        <taxon>Stutzerimonas</taxon>
    </lineage>
</organism>
<accession>A0ABV7TBH3</accession>
<feature type="transmembrane region" description="Helical" evidence="6">
    <location>
        <begin position="277"/>
        <end position="304"/>
    </location>
</feature>
<evidence type="ECO:0000313" key="8">
    <source>
        <dbReference type="Proteomes" id="UP001595630"/>
    </source>
</evidence>
<evidence type="ECO:0000256" key="5">
    <source>
        <dbReference type="ARBA" id="ARBA00023136"/>
    </source>
</evidence>
<feature type="transmembrane region" description="Helical" evidence="6">
    <location>
        <begin position="196"/>
        <end position="215"/>
    </location>
</feature>
<comment type="subcellular location">
    <subcellularLocation>
        <location evidence="1">Cell inner membrane</location>
        <topology evidence="1">Multi-pass membrane protein</topology>
    </subcellularLocation>
</comment>
<feature type="transmembrane region" description="Helical" evidence="6">
    <location>
        <begin position="147"/>
        <end position="164"/>
    </location>
</feature>
<dbReference type="Proteomes" id="UP001595630">
    <property type="component" value="Unassembled WGS sequence"/>
</dbReference>
<protein>
    <recommendedName>
        <fullName evidence="9">Urea ABC transporter permease subunit UrtC</fullName>
    </recommendedName>
</protein>
<evidence type="ECO:0000256" key="3">
    <source>
        <dbReference type="ARBA" id="ARBA00022692"/>
    </source>
</evidence>
<sequence>MPARNLYHDKRAQWALYLAFFGVLALVMSTVEDAFLLNQLAIYGVYGLLAMSISLCWGIGGILNLGQGVSFGLAAYCTAMTMQMQSQDPEMSPVPPFMLNNGLELLPWFWEPFWSTGGGLFLALAIPTAFCLLFGGLMFQARVSGPFFAIISLAMLSAIYTLVIDVQPYTNGVNGISPPMPLEVFGTMLDPYSPTVFWLVFVLLAVLTLLAKLLIQSKFGQVVKALKNDPERVRFLGYSVALYETLIYTISGFIAAVAGCCFALLMQYVSPAQFDVAFSITMVIWAGIGGRLSLLGAIIGAFLIQGGQSYLGDSFLNTWVLILGFFFILVVRFLPSGLAGLLEMLLARLPSGRSKPRESTKSRSLKVGG</sequence>
<feature type="transmembrane region" description="Helical" evidence="6">
    <location>
        <begin position="316"/>
        <end position="334"/>
    </location>
</feature>
<dbReference type="CDD" id="cd06581">
    <property type="entry name" value="TM_PBP1_LivM_like"/>
    <property type="match status" value="1"/>
</dbReference>
<evidence type="ECO:0000256" key="4">
    <source>
        <dbReference type="ARBA" id="ARBA00022989"/>
    </source>
</evidence>
<dbReference type="InterPro" id="IPR043428">
    <property type="entry name" value="LivM-like"/>
</dbReference>
<dbReference type="RefSeq" id="WP_386367534.1">
    <property type="nucleotide sequence ID" value="NZ_JBHRXZ010000029.1"/>
</dbReference>
<comment type="caution">
    <text evidence="7">The sequence shown here is derived from an EMBL/GenBank/DDBJ whole genome shotgun (WGS) entry which is preliminary data.</text>
</comment>
<dbReference type="Pfam" id="PF02653">
    <property type="entry name" value="BPD_transp_2"/>
    <property type="match status" value="1"/>
</dbReference>
<feature type="transmembrane region" description="Helical" evidence="6">
    <location>
        <begin position="43"/>
        <end position="63"/>
    </location>
</feature>
<feature type="transmembrane region" description="Helical" evidence="6">
    <location>
        <begin position="12"/>
        <end position="31"/>
    </location>
</feature>
<keyword evidence="2" id="KW-1003">Cell membrane</keyword>
<evidence type="ECO:0000256" key="1">
    <source>
        <dbReference type="ARBA" id="ARBA00004429"/>
    </source>
</evidence>
<keyword evidence="5 6" id="KW-0472">Membrane</keyword>
<evidence type="ECO:0000313" key="7">
    <source>
        <dbReference type="EMBL" id="MFC3609690.1"/>
    </source>
</evidence>
<dbReference type="PANTHER" id="PTHR30482:SF4">
    <property type="entry name" value="SLR1201 PROTEIN"/>
    <property type="match status" value="1"/>
</dbReference>
<keyword evidence="4 6" id="KW-1133">Transmembrane helix</keyword>
<dbReference type="EMBL" id="JBHRXZ010000029">
    <property type="protein sequence ID" value="MFC3609690.1"/>
    <property type="molecule type" value="Genomic_DNA"/>
</dbReference>
<dbReference type="InterPro" id="IPR001851">
    <property type="entry name" value="ABC_transp_permease"/>
</dbReference>
<gene>
    <name evidence="7" type="ORF">ACFOMF_18130</name>
</gene>
<proteinExistence type="predicted"/>